<proteinExistence type="predicted"/>
<dbReference type="CDD" id="cd19163">
    <property type="entry name" value="AKR_galDH"/>
    <property type="match status" value="1"/>
</dbReference>
<dbReference type="InterPro" id="IPR020471">
    <property type="entry name" value="AKR"/>
</dbReference>
<sequence length="309" mass="34403">MRYNPLGHTNLLVSKIGFGCSPLGGVFGTIEEKSAIHSVHKALELGITYFDVAPYYGSTKAELVLGKALMGIPRDQFVLSTKVGRYGDQVFDFSASRVYKSIDESLKRLRVTELDVVFIHDIEFGNFEQILNETIPVLQSLKKAGIIKAIGASGLPISILRRIVELGNIDLILSYCQYTLFNKTLIHHLQWFDEQGVGVINASPFAMGLLTKTGPPSWHPASPIIRETCKRIVENSQNRGIDIAHLALHFATRSQGIATTLVGMNSEEQVRQNINWLNQSVEFETEAWVQSCFAPIQDQIWSSSIPRNT</sequence>
<evidence type="ECO:0000313" key="2">
    <source>
        <dbReference type="EMBL" id="EOO61929.1"/>
    </source>
</evidence>
<organism evidence="2 3">
    <name type="scientific">Bacillus cereus VD196</name>
    <dbReference type="NCBI Taxonomy" id="1053243"/>
    <lineage>
        <taxon>Bacteria</taxon>
        <taxon>Bacillati</taxon>
        <taxon>Bacillota</taxon>
        <taxon>Bacilli</taxon>
        <taxon>Bacillales</taxon>
        <taxon>Bacillaceae</taxon>
        <taxon>Bacillus</taxon>
        <taxon>Bacillus cereus group</taxon>
    </lineage>
</organism>
<dbReference type="Proteomes" id="UP000014023">
    <property type="component" value="Unassembled WGS sequence"/>
</dbReference>
<dbReference type="InterPro" id="IPR044479">
    <property type="entry name" value="LGALDH-like"/>
</dbReference>
<dbReference type="PANTHER" id="PTHR42686">
    <property type="entry name" value="GH17980P-RELATED"/>
    <property type="match status" value="1"/>
</dbReference>
<dbReference type="GO" id="GO:0010349">
    <property type="term" value="F:L-galactose dehydrogenase activity"/>
    <property type="evidence" value="ECO:0007669"/>
    <property type="project" value="InterPro"/>
</dbReference>
<name>A0A9W5PYH6_BACCE</name>
<comment type="caution">
    <text evidence="2">The sequence shown here is derived from an EMBL/GenBank/DDBJ whole genome shotgun (WGS) entry which is preliminary data.</text>
</comment>
<dbReference type="PANTHER" id="PTHR42686:SF1">
    <property type="entry name" value="GH17980P-RELATED"/>
    <property type="match status" value="1"/>
</dbReference>
<dbReference type="GO" id="GO:0005829">
    <property type="term" value="C:cytosol"/>
    <property type="evidence" value="ECO:0007669"/>
    <property type="project" value="TreeGrafter"/>
</dbReference>
<evidence type="ECO:0000259" key="1">
    <source>
        <dbReference type="Pfam" id="PF00248"/>
    </source>
</evidence>
<feature type="domain" description="NADP-dependent oxidoreductase" evidence="1">
    <location>
        <begin position="15"/>
        <end position="279"/>
    </location>
</feature>
<dbReference type="SUPFAM" id="SSF51430">
    <property type="entry name" value="NAD(P)-linked oxidoreductase"/>
    <property type="match status" value="1"/>
</dbReference>
<dbReference type="InterPro" id="IPR023210">
    <property type="entry name" value="NADP_OxRdtase_dom"/>
</dbReference>
<dbReference type="InterPro" id="IPR036812">
    <property type="entry name" value="NAD(P)_OxRdtase_dom_sf"/>
</dbReference>
<dbReference type="EMBL" id="AHFL01000060">
    <property type="protein sequence ID" value="EOO61929.1"/>
    <property type="molecule type" value="Genomic_DNA"/>
</dbReference>
<accession>A0A9W5PYH6</accession>
<evidence type="ECO:0000313" key="3">
    <source>
        <dbReference type="Proteomes" id="UP000014023"/>
    </source>
</evidence>
<reference evidence="2 3" key="1">
    <citation type="submission" date="2012-12" db="EMBL/GenBank/DDBJ databases">
        <title>The Genome Sequence of Bacillus cereus VD196.</title>
        <authorList>
            <consortium name="The Broad Institute Genome Sequencing Platform"/>
            <consortium name="The Broad Institute Genome Sequencing Center for Infectious Disease"/>
            <person name="Feldgarden M."/>
            <person name="Van der Auwera G.A."/>
            <person name="Mahillon J."/>
            <person name="Duprez V."/>
            <person name="Timmery S."/>
            <person name="Mattelet C."/>
            <person name="Dierick K."/>
            <person name="Sun M."/>
            <person name="Yu Z."/>
            <person name="Zhu L."/>
            <person name="Hu X."/>
            <person name="Shank E.B."/>
            <person name="Swiecicka I."/>
            <person name="Hansen B.M."/>
            <person name="Andrup L."/>
            <person name="Walker B."/>
            <person name="Young S.K."/>
            <person name="Zeng Q."/>
            <person name="Gargeya S."/>
            <person name="Fitzgerald M."/>
            <person name="Haas B."/>
            <person name="Abouelleil A."/>
            <person name="Alvarado L."/>
            <person name="Arachchi H.M."/>
            <person name="Berlin A.M."/>
            <person name="Chapman S.B."/>
            <person name="Dewar J."/>
            <person name="Goldberg J."/>
            <person name="Griggs A."/>
            <person name="Gujja S."/>
            <person name="Hansen M."/>
            <person name="Howarth C."/>
            <person name="Imamovic A."/>
            <person name="Larimer J."/>
            <person name="McCowan C."/>
            <person name="Murphy C."/>
            <person name="Neiman D."/>
            <person name="Pearson M."/>
            <person name="Priest M."/>
            <person name="Roberts A."/>
            <person name="Saif S."/>
            <person name="Shea T."/>
            <person name="Sisk P."/>
            <person name="Sykes S."/>
            <person name="Wortman J."/>
            <person name="Nusbaum C."/>
            <person name="Birren B."/>
        </authorList>
    </citation>
    <scope>NUCLEOTIDE SEQUENCE [LARGE SCALE GENOMIC DNA]</scope>
    <source>
        <strain evidence="2 3">VD196</strain>
    </source>
</reference>
<dbReference type="RefSeq" id="WP_016126070.1">
    <property type="nucleotide sequence ID" value="NZ_KB976269.1"/>
</dbReference>
<dbReference type="Gene3D" id="3.20.20.100">
    <property type="entry name" value="NADP-dependent oxidoreductase domain"/>
    <property type="match status" value="1"/>
</dbReference>
<protein>
    <recommendedName>
        <fullName evidence="1">NADP-dependent oxidoreductase domain-containing protein</fullName>
    </recommendedName>
</protein>
<dbReference type="Pfam" id="PF00248">
    <property type="entry name" value="Aldo_ket_red"/>
    <property type="match status" value="1"/>
</dbReference>
<dbReference type="AlphaFoldDB" id="A0A9W5PYH6"/>
<gene>
    <name evidence="2" type="ORF">IKE_05831</name>
</gene>